<evidence type="ECO:0000256" key="5">
    <source>
        <dbReference type="ARBA" id="ARBA00023163"/>
    </source>
</evidence>
<evidence type="ECO:0000313" key="9">
    <source>
        <dbReference type="Proteomes" id="UP000294739"/>
    </source>
</evidence>
<sequence length="184" mass="20402">MTTGWDRYDEVTALLDRANAGDEAAFVDLYREVAPLARRAARRIVRDGHAVDDLVQETFYLVLNAVRSGHGPRESFHGYVLATVRRLAYRHSGQQKRTVAIHDPVVWDRLLGRTPAADADGDRIAAAWAGLPARWRQVLWLVDVEDYAPAELAPRMAMTPNAVSSLATRARRALRAAYLAAADA</sequence>
<dbReference type="Pfam" id="PF04542">
    <property type="entry name" value="Sigma70_r2"/>
    <property type="match status" value="1"/>
</dbReference>
<evidence type="ECO:0000259" key="6">
    <source>
        <dbReference type="Pfam" id="PF04542"/>
    </source>
</evidence>
<accession>A0A4R5CQ07</accession>
<evidence type="ECO:0000256" key="3">
    <source>
        <dbReference type="ARBA" id="ARBA00023082"/>
    </source>
</evidence>
<dbReference type="GO" id="GO:0006352">
    <property type="term" value="P:DNA-templated transcription initiation"/>
    <property type="evidence" value="ECO:0007669"/>
    <property type="project" value="InterPro"/>
</dbReference>
<dbReference type="RefSeq" id="WP_131898351.1">
    <property type="nucleotide sequence ID" value="NZ_SMKZ01000035.1"/>
</dbReference>
<gene>
    <name evidence="8" type="ORF">E1269_21495</name>
</gene>
<comment type="similarity">
    <text evidence="1">Belongs to the sigma-70 factor family. ECF subfamily.</text>
</comment>
<dbReference type="InterPro" id="IPR007627">
    <property type="entry name" value="RNA_pol_sigma70_r2"/>
</dbReference>
<dbReference type="GO" id="GO:0003677">
    <property type="term" value="F:DNA binding"/>
    <property type="evidence" value="ECO:0007669"/>
    <property type="project" value="UniProtKB-KW"/>
</dbReference>
<keyword evidence="2" id="KW-0805">Transcription regulation</keyword>
<dbReference type="InterPro" id="IPR036388">
    <property type="entry name" value="WH-like_DNA-bd_sf"/>
</dbReference>
<organism evidence="8 9">
    <name type="scientific">Jiangella asiatica</name>
    <dbReference type="NCBI Taxonomy" id="2530372"/>
    <lineage>
        <taxon>Bacteria</taxon>
        <taxon>Bacillati</taxon>
        <taxon>Actinomycetota</taxon>
        <taxon>Actinomycetes</taxon>
        <taxon>Jiangellales</taxon>
        <taxon>Jiangellaceae</taxon>
        <taxon>Jiangella</taxon>
    </lineage>
</organism>
<keyword evidence="4" id="KW-0238">DNA-binding</keyword>
<dbReference type="InterPro" id="IPR013249">
    <property type="entry name" value="RNA_pol_sigma70_r4_t2"/>
</dbReference>
<dbReference type="Pfam" id="PF08281">
    <property type="entry name" value="Sigma70_r4_2"/>
    <property type="match status" value="1"/>
</dbReference>
<evidence type="ECO:0000313" key="8">
    <source>
        <dbReference type="EMBL" id="TDE02562.1"/>
    </source>
</evidence>
<dbReference type="GO" id="GO:0016987">
    <property type="term" value="F:sigma factor activity"/>
    <property type="evidence" value="ECO:0007669"/>
    <property type="project" value="UniProtKB-KW"/>
</dbReference>
<dbReference type="InterPro" id="IPR013324">
    <property type="entry name" value="RNA_pol_sigma_r3/r4-like"/>
</dbReference>
<protein>
    <submittedName>
        <fullName evidence="8">Sigma-70 family RNA polymerase sigma factor</fullName>
    </submittedName>
</protein>
<feature type="domain" description="RNA polymerase sigma factor 70 region 4 type 2" evidence="7">
    <location>
        <begin position="123"/>
        <end position="174"/>
    </location>
</feature>
<proteinExistence type="inferred from homology"/>
<dbReference type="EMBL" id="SMKZ01000035">
    <property type="protein sequence ID" value="TDE02562.1"/>
    <property type="molecule type" value="Genomic_DNA"/>
</dbReference>
<dbReference type="PANTHER" id="PTHR43133">
    <property type="entry name" value="RNA POLYMERASE ECF-TYPE SIGMA FACTO"/>
    <property type="match status" value="1"/>
</dbReference>
<dbReference type="InterPro" id="IPR014284">
    <property type="entry name" value="RNA_pol_sigma-70_dom"/>
</dbReference>
<evidence type="ECO:0000256" key="2">
    <source>
        <dbReference type="ARBA" id="ARBA00023015"/>
    </source>
</evidence>
<dbReference type="AlphaFoldDB" id="A0A4R5CQ07"/>
<dbReference type="Gene3D" id="1.10.1740.10">
    <property type="match status" value="1"/>
</dbReference>
<dbReference type="InterPro" id="IPR013325">
    <property type="entry name" value="RNA_pol_sigma_r2"/>
</dbReference>
<keyword evidence="5" id="KW-0804">Transcription</keyword>
<name>A0A4R5CQ07_9ACTN</name>
<evidence type="ECO:0000259" key="7">
    <source>
        <dbReference type="Pfam" id="PF08281"/>
    </source>
</evidence>
<comment type="caution">
    <text evidence="8">The sequence shown here is derived from an EMBL/GenBank/DDBJ whole genome shotgun (WGS) entry which is preliminary data.</text>
</comment>
<evidence type="ECO:0000256" key="1">
    <source>
        <dbReference type="ARBA" id="ARBA00010641"/>
    </source>
</evidence>
<dbReference type="NCBIfam" id="TIGR02937">
    <property type="entry name" value="sigma70-ECF"/>
    <property type="match status" value="1"/>
</dbReference>
<dbReference type="Proteomes" id="UP000294739">
    <property type="component" value="Unassembled WGS sequence"/>
</dbReference>
<reference evidence="8 9" key="1">
    <citation type="submission" date="2019-03" db="EMBL/GenBank/DDBJ databases">
        <title>Draft genome sequences of novel Actinobacteria.</title>
        <authorList>
            <person name="Sahin N."/>
            <person name="Ay H."/>
            <person name="Saygin H."/>
        </authorList>
    </citation>
    <scope>NUCLEOTIDE SEQUENCE [LARGE SCALE GENOMIC DNA]</scope>
    <source>
        <strain evidence="8 9">5K138</strain>
    </source>
</reference>
<dbReference type="InterPro" id="IPR039425">
    <property type="entry name" value="RNA_pol_sigma-70-like"/>
</dbReference>
<keyword evidence="9" id="KW-1185">Reference proteome</keyword>
<dbReference type="SUPFAM" id="SSF88659">
    <property type="entry name" value="Sigma3 and sigma4 domains of RNA polymerase sigma factors"/>
    <property type="match status" value="1"/>
</dbReference>
<dbReference type="InParanoid" id="A0A4R5CQ07"/>
<dbReference type="SUPFAM" id="SSF88946">
    <property type="entry name" value="Sigma2 domain of RNA polymerase sigma factors"/>
    <property type="match status" value="1"/>
</dbReference>
<dbReference type="Gene3D" id="1.10.10.10">
    <property type="entry name" value="Winged helix-like DNA-binding domain superfamily/Winged helix DNA-binding domain"/>
    <property type="match status" value="1"/>
</dbReference>
<evidence type="ECO:0000256" key="4">
    <source>
        <dbReference type="ARBA" id="ARBA00023125"/>
    </source>
</evidence>
<keyword evidence="3" id="KW-0731">Sigma factor</keyword>
<feature type="domain" description="RNA polymerase sigma-70 region 2" evidence="6">
    <location>
        <begin position="29"/>
        <end position="98"/>
    </location>
</feature>
<dbReference type="OrthoDB" id="5244107at2"/>
<dbReference type="PANTHER" id="PTHR43133:SF8">
    <property type="entry name" value="RNA POLYMERASE SIGMA FACTOR HI_1459-RELATED"/>
    <property type="match status" value="1"/>
</dbReference>